<keyword evidence="1 2" id="KW-0732">Signal</keyword>
<feature type="signal peptide" evidence="2">
    <location>
        <begin position="1"/>
        <end position="18"/>
    </location>
</feature>
<feature type="domain" description="MBG" evidence="3">
    <location>
        <begin position="670"/>
        <end position="739"/>
    </location>
</feature>
<feature type="domain" description="MBG" evidence="3">
    <location>
        <begin position="899"/>
        <end position="971"/>
    </location>
</feature>
<comment type="caution">
    <text evidence="4">The sequence shown here is derived from an EMBL/GenBank/DDBJ whole genome shotgun (WGS) entry which is preliminary data.</text>
</comment>
<keyword evidence="5" id="KW-1185">Reference proteome</keyword>
<evidence type="ECO:0000313" key="5">
    <source>
        <dbReference type="Proteomes" id="UP000183496"/>
    </source>
</evidence>
<dbReference type="InterPro" id="IPR005046">
    <property type="entry name" value="DUF285"/>
</dbReference>
<feature type="domain" description="MBG" evidence="3">
    <location>
        <begin position="1373"/>
        <end position="1445"/>
    </location>
</feature>
<dbReference type="NCBIfam" id="TIGR02167">
    <property type="entry name" value="Liste_lipo_26"/>
    <property type="match status" value="2"/>
</dbReference>
<dbReference type="InterPro" id="IPR011889">
    <property type="entry name" value="Liste_lipo_26"/>
</dbReference>
<evidence type="ECO:0000259" key="3">
    <source>
        <dbReference type="Pfam" id="PF18676"/>
    </source>
</evidence>
<dbReference type="Proteomes" id="UP000183496">
    <property type="component" value="Unassembled WGS sequence"/>
</dbReference>
<feature type="domain" description="MBG" evidence="3">
    <location>
        <begin position="1136"/>
        <end position="1209"/>
    </location>
</feature>
<dbReference type="Pfam" id="PF18676">
    <property type="entry name" value="MBG_2"/>
    <property type="match status" value="12"/>
</dbReference>
<reference evidence="4 5" key="1">
    <citation type="submission" date="2016-10" db="EMBL/GenBank/DDBJ databases">
        <authorList>
            <person name="Varghese N."/>
            <person name="Submissions S."/>
        </authorList>
    </citation>
    <scope>NUCLEOTIDE SEQUENCE [LARGE SCALE GENOMIC DNA]</scope>
    <source>
        <strain evidence="5">DSM 19823 / KCTC 23066 / CCTCC M 208030 / D25</strain>
    </source>
</reference>
<name>A0AAJ4W7H4_MYRPR</name>
<accession>A0AAJ4W7H4</accession>
<protein>
    <submittedName>
        <fullName evidence="4">Surface protein</fullName>
    </submittedName>
</protein>
<dbReference type="Pfam" id="PF03382">
    <property type="entry name" value="DUF285"/>
    <property type="match status" value="1"/>
</dbReference>
<proteinExistence type="predicted"/>
<feature type="domain" description="MBG" evidence="3">
    <location>
        <begin position="1452"/>
        <end position="1525"/>
    </location>
</feature>
<feature type="domain" description="MBG" evidence="3">
    <location>
        <begin position="1057"/>
        <end position="1130"/>
    </location>
</feature>
<dbReference type="NCBIfam" id="TIGR04183">
    <property type="entry name" value="Por_Secre_tail"/>
    <property type="match status" value="1"/>
</dbReference>
<feature type="chain" id="PRO_5042597802" evidence="2">
    <location>
        <begin position="19"/>
        <end position="1945"/>
    </location>
</feature>
<gene>
    <name evidence="4" type="ORF">SAMN04488089_11641</name>
</gene>
<evidence type="ECO:0000313" key="4">
    <source>
        <dbReference type="EMBL" id="SER45152.1"/>
    </source>
</evidence>
<feature type="domain" description="MBG" evidence="3">
    <location>
        <begin position="1294"/>
        <end position="1366"/>
    </location>
</feature>
<organism evidence="4 5">
    <name type="scientific">Myroides profundi</name>
    <dbReference type="NCBI Taxonomy" id="480520"/>
    <lineage>
        <taxon>Bacteria</taxon>
        <taxon>Pseudomonadati</taxon>
        <taxon>Bacteroidota</taxon>
        <taxon>Flavobacteriia</taxon>
        <taxon>Flavobacteriales</taxon>
        <taxon>Flavobacteriaceae</taxon>
        <taxon>Myroides</taxon>
    </lineage>
</organism>
<feature type="domain" description="MBG" evidence="3">
    <location>
        <begin position="591"/>
        <end position="664"/>
    </location>
</feature>
<dbReference type="InterPro" id="IPR041286">
    <property type="entry name" value="MBG_2"/>
</dbReference>
<feature type="domain" description="MBG" evidence="3">
    <location>
        <begin position="1215"/>
        <end position="1288"/>
    </location>
</feature>
<feature type="domain" description="MBG" evidence="3">
    <location>
        <begin position="820"/>
        <end position="892"/>
    </location>
</feature>
<dbReference type="Gene3D" id="3.30.160.710">
    <property type="match status" value="4"/>
</dbReference>
<dbReference type="RefSeq" id="WP_083382013.1">
    <property type="nucleotide sequence ID" value="NZ_FOFY01000016.1"/>
</dbReference>
<feature type="domain" description="MBG" evidence="3">
    <location>
        <begin position="745"/>
        <end position="814"/>
    </location>
</feature>
<feature type="domain" description="MBG" evidence="3">
    <location>
        <begin position="978"/>
        <end position="1051"/>
    </location>
</feature>
<evidence type="ECO:0000256" key="1">
    <source>
        <dbReference type="ARBA" id="ARBA00022729"/>
    </source>
</evidence>
<evidence type="ECO:0000256" key="2">
    <source>
        <dbReference type="SAM" id="SignalP"/>
    </source>
</evidence>
<sequence>MKKFLLLFFLIFSPMLFAQTSTEAFETESAGSTSFTDNGVTFNIISHTSTFNIVNYPATGWSGTVNDNQYIDNTNNVGPASSSFSIKTTSNLFKVNRFWVYVADQFNNQNTIGTLTITGKLSGVTKFTQTKTNNFAISLGTTNGYTLIDLTNLNGQNYSNIVIDELQLTLGGNYYYLGLDAFTWVKDSNIVTTDSQSFITTWEVPNDNGSIKLYTDTNKYKYNYNVSWENIDDSDKKSKPLPNFKGDCVISNLPKGKYRVMITGDFPYFNVAKDFEDPNAKQLLTVEQWGTQLWKSMHKTFQSASNLIHIGKDIPNLTQVTDMSRMFDFAISFNGDLSKWDVSKVTDMQYIFSGASSFNGDLSKWNVSSLKNMQSMFHAAVAFDGDLSQWNVSSATNMIQVFAYAMSFNRDLSRWNVSNVTDMQSMFLGASSFNRDLSKWNVSKVIGPYGMLSMLEYSGMSVNNYDATLKGWANLSTVPSNVTLGATGLKYCTANTERDKLIKEKGWKINGDIKLGSEYILKDKSVVYDGKAHKLELELPHSFRGTYEIVDSSNNVVSDAINAGIYTVRAISECDQSVLHTATLTITPAVLTVTATPQSKVYGAVDSKLDYTISGLVNNDKEIDVLSGSLSRVAGENVGSYAITLGSLAANNNYILSFTGANLTIAPAVLIVSATAQSKIYGAVDPSLSYAVFGLIEGDLLSGSLSRVAGEDVGVYAITQGTLIANSNYSLSFIGANLTIDKASLTVTANPQSKIYGAVDPKLDYAVFGLIEGDLLSGSLSRVAGEDVGVYAITQGTLIANSNYSLSFIGANLTIDKASLTVTANPQSKIYGAVDPKLDYAVSGLINNDKETTVLSGSLSRALGEDVGTYAITQGDLKATGNYSLSFIGADLVITPALLTVSPTTQSKVYGAADPALDYKVSGLVNNDKETAVLSGSLSRALGEDVGSYAITQGDLKANGNYSLSFIGADLVITPALLTVSATTQSKVYGAVEPKLDYTVSGLVNNDKETDVLSGSLSRALGEDVGSYAITQGDLKANGNYSLSFIGANLTITPAVLTVSTNPQSKVYGAVEPKLDYAVSGLVNNDKETAVLSGSLSRKVGEDVGTYAITQGMLIANSNYVLSFIGADLTITPAVLTVTATLQSKVYGAVDSKLDYTISGLVNNDKETAVLSGSLSRAVGEDVGSYAITQGDLKANGNYTLVFKGANLTIGKAPLTVTANAQSKVYGAVDPKLDYTVSGLVNNDKETDVLSGSLFRKVGEDVGSYAITQSDLKANGNYTLVFKGANLTIGKAPLTVTANPQSKVYGAVNPKFDYTVSGLQFIDKETAVLSGSLSRAVGEDVGSYAITQGDLKANGNYILDFKGASLEITPAVLTVTANPQSKVYGAADPALDYTVSGLQFIDKETAVLSDSLSRAVGEDVGTYAITQGDLKASGNYTLDFKGASLEITPAVLTVTVNTKSKVYGAADPKLDYTISGLVNNDKEIDVLSGSLSRALGEGVGSYVITQGDLKANGNYTVDFIRANLTIEKAPIIGMVLKGGTYVYDTKEKSVLLSSTLPIGTKVTYKNNKQTEAGEYEVTALIEGDNYIPLLLKTKLIINKAPQHIEFNALSPVLYDNLLQLQLIANSSVDLPINYTYMNVGTTVAATVTSTGLVKVLHPGSVIITAHQDGNNNYEPAQSVSQILVIKSDKAEINSLIINGRDIGELSSNKLFMLRCDEIDKQVEVELVTSEGASVNIGNHFFIDTPKAGIYNREIVVKSHSGTITNRYILSIERPFNFEDIVIQKFDNTLLVNNNPLTNGGYRFVGYKWFKNGKLIGNEQVYSVGNHRDDLLDIDALYSLELTTDKGEIIHSCPAMIKYTHTNSIKLYPNPVVKNGVMEIALDYPESSLKNITGSVYSLTGQFLFKVSLENKISEVILPNTLVEGVYLMIIKIEGQNKVFRFMVKP</sequence>
<dbReference type="EMBL" id="FOFY01000016">
    <property type="protein sequence ID" value="SER45152.1"/>
    <property type="molecule type" value="Genomic_DNA"/>
</dbReference>
<dbReference type="InterPro" id="IPR026444">
    <property type="entry name" value="Secre_tail"/>
</dbReference>